<dbReference type="GO" id="GO:0019215">
    <property type="term" value="F:intermediate filament binding"/>
    <property type="evidence" value="ECO:0007669"/>
    <property type="project" value="InterPro"/>
</dbReference>
<proteinExistence type="inferred from homology"/>
<feature type="compositionally biased region" description="Basic and acidic residues" evidence="5">
    <location>
        <begin position="706"/>
        <end position="746"/>
    </location>
</feature>
<dbReference type="SUPFAM" id="SSF64593">
    <property type="entry name" value="Intermediate filament protein, coiled coil region"/>
    <property type="match status" value="2"/>
</dbReference>
<dbReference type="PROSITE" id="PS00226">
    <property type="entry name" value="IF_ROD_1"/>
    <property type="match status" value="1"/>
</dbReference>
<dbReference type="GeneTree" id="ENSGT00940000169377"/>
<dbReference type="PROSITE" id="PS51842">
    <property type="entry name" value="IF_ROD_2"/>
    <property type="match status" value="1"/>
</dbReference>
<dbReference type="OMA" id="QASHMDE"/>
<feature type="region of interest" description="Disordered" evidence="5">
    <location>
        <begin position="1020"/>
        <end position="1063"/>
    </location>
</feature>
<sequence length="1440" mass="163204">MSPAPSLNPARKRYLFLLAVTPPDFTGRSLRNKETPHADSGLERRDRADCQIIIPLLPKETSFSKIYFFLTNMELHGVHKIFLPNHLGEEKQQMLNLNRRLETYLSWVKCLEEENEMLANEIKVFRHNNQGTLTRRRGLEEELRQTRLEVDATWRERVLTEVEVQKLTEEIQALEMQRQMEAEAKMLAKTKMEQSRKELENEQRAQIWLREKVNQLEHEMKFLIQTHEEDVTHLEATLSQSRAEMLPNQIHRSKQTPDLLKMGHEFSQRATRAWQEASESYQGQLVQLEESLDQARSRLSQVCLEKRESQLKLQTLEKEIVSAQDVRLHLEKTVAQRSEEHCQEIQQLGKHLEELEVEKVELGQQIDHLLQENHSLMQMKMSLGLEVATYRALLDGEGLGRDAVLLNKPRSISIRDAVLSPHGVKKNYPIQLSASLKTTYPSPGQGRTGSVITATQFLSRRPAALREPPKTSSKPAETAAVKSATLESPYPKIVQNGAAENFRPEEVHEKVTYAEPLSPPNEEEASNRMSEDEDKTVVERVIESVVSHTAVLGLSREEPLNEKIGNQQSTALSPTSYDVRITELPCNFSDELLKDLAFEGETEEENVEHLRAQADGSTKVEHVQDETSDSETEAMLEPTFESRPSSPEFECEPLESVFNRNDESISNVDAVIMRQESSSSTVEVNERDDEDKLYPDGEEMDTWDSVIERKVSERIDDGVENEGNKQHAEPEEDISTKDPEENRKVGQEGNMDFVLPQVDEGHHAIWELEHVPPPDTEEGGDEEDSQNVSVSWRTELESDSYAQDNTLADTRPLIRYKSDDTDANTQASHIVESESSEGEQEKKAGEAGSGTWADGKPKTFGTMEDLCEEVEEETVDDDYNMGYTHVEDRDADQGKKVSEYDILLKDAEKVEEMVMSFVEGHSEEETEELTGATVHTNIDYDEELEIDRLVEQELENLSTDSYSTHFGHEKVREDILEMNQKSIKEMNEQEITGNTTQSENYESALTTAVISKSLERQFFSDSSPEVQLASTLTEEEVKEQKETEKAAGGSSSEIVKSEFEPATTITRDASERQLFSDPTVEIPSANTQLVNEQKGTEKLIEETESSEPEMSANYEQLSSTIVEDVALERQLFSDSYVEINSTNKLTEEDIHPINQEAVDNPETRKDDSEHNRVSHVDGTENHSELKDFLSRSDMEDISIIEDPSSVLLVTADSNPPQDVDAPTEKTEALPKERSNVSQEHPTKDAEDFHKFLEDGETTEWENPENTTKESEMSDQIKHDLKNDNLHEISDKIIIHQEEPVEVSLDSALNENDIFKVKDVKDSSFHSHFTSDGKNDFWVSSLETGATYTPNDACNKSAEQTNHNQGFADNRDWGNLENPKVINGNSKVDIDLSGLDPTKEQEQGNAEVKKVLCKNIVEGEMVHSEESDVEAESWSSGEETA</sequence>
<feature type="compositionally biased region" description="Basic and acidic residues" evidence="5">
    <location>
        <begin position="615"/>
        <end position="625"/>
    </location>
</feature>
<dbReference type="PANTHER" id="PTHR47051:SF1">
    <property type="entry name" value="NESTIN"/>
    <property type="match status" value="1"/>
</dbReference>
<accession>A0A3B5QMV7</accession>
<feature type="domain" description="IF rod" evidence="6">
    <location>
        <begin position="90"/>
        <end position="401"/>
    </location>
</feature>
<feature type="region of interest" description="Disordered" evidence="5">
    <location>
        <begin position="1420"/>
        <end position="1440"/>
    </location>
</feature>
<feature type="region of interest" description="Disordered" evidence="5">
    <location>
        <begin position="1211"/>
        <end position="1244"/>
    </location>
</feature>
<feature type="coiled-coil region" evidence="4">
    <location>
        <begin position="157"/>
        <end position="244"/>
    </location>
</feature>
<dbReference type="Ensembl" id="ENSXMAT00000023254.1">
    <property type="protein sequence ID" value="ENSXMAP00000032363.1"/>
    <property type="gene ID" value="ENSXMAG00000025410.1"/>
</dbReference>
<dbReference type="Gene3D" id="1.20.5.170">
    <property type="match status" value="1"/>
</dbReference>
<dbReference type="GO" id="GO:0030844">
    <property type="term" value="P:positive regulation of intermediate filament depolymerization"/>
    <property type="evidence" value="ECO:0007669"/>
    <property type="project" value="TreeGrafter"/>
</dbReference>
<feature type="region of interest" description="Disordered" evidence="5">
    <location>
        <begin position="1256"/>
        <end position="1275"/>
    </location>
</feature>
<dbReference type="InParanoid" id="A0A3B5QMV7"/>
<feature type="compositionally biased region" description="Basic and acidic residues" evidence="5">
    <location>
        <begin position="1266"/>
        <end position="1275"/>
    </location>
</feature>
<evidence type="ECO:0000313" key="7">
    <source>
        <dbReference type="Ensembl" id="ENSXMAP00000032363.1"/>
    </source>
</evidence>
<dbReference type="InterPro" id="IPR018039">
    <property type="entry name" value="IF_conserved"/>
</dbReference>
<reference evidence="8" key="2">
    <citation type="journal article" date="2013" name="Nat. Genet.">
        <title>The genome of the platyfish, Xiphophorus maculatus, provides insights into evolutionary adaptation and several complex traits.</title>
        <authorList>
            <person name="Schartl M."/>
            <person name="Walter R.B."/>
            <person name="Shen Y."/>
            <person name="Garcia T."/>
            <person name="Catchen J."/>
            <person name="Amores A."/>
            <person name="Braasch I."/>
            <person name="Chalopin D."/>
            <person name="Volff J.N."/>
            <person name="Lesch K.P."/>
            <person name="Bisazza A."/>
            <person name="Minx P."/>
            <person name="Hillier L."/>
            <person name="Wilson R.K."/>
            <person name="Fuerstenberg S."/>
            <person name="Boore J."/>
            <person name="Searle S."/>
            <person name="Postlethwait J.H."/>
            <person name="Warren W.C."/>
        </authorList>
    </citation>
    <scope>NUCLEOTIDE SEQUENCE [LARGE SCALE GENOMIC DNA]</scope>
    <source>
        <strain evidence="8">JP 163 A</strain>
    </source>
</reference>
<dbReference type="STRING" id="8083.ENSXMAP00000032363"/>
<dbReference type="Pfam" id="PF00038">
    <property type="entry name" value="Filament"/>
    <property type="match status" value="1"/>
</dbReference>
<feature type="region of interest" description="Disordered" evidence="5">
    <location>
        <begin position="615"/>
        <end position="649"/>
    </location>
</feature>
<keyword evidence="1 3" id="KW-0403">Intermediate filament</keyword>
<comment type="similarity">
    <text evidence="3">Belongs to the intermediate filament family.</text>
</comment>
<dbReference type="SMART" id="SM01391">
    <property type="entry name" value="Filament"/>
    <property type="match status" value="1"/>
</dbReference>
<feature type="region of interest" description="Disordered" evidence="5">
    <location>
        <begin position="462"/>
        <end position="484"/>
    </location>
</feature>
<name>A0A3B5QMV7_XIPMA</name>
<feature type="coiled-coil region" evidence="4">
    <location>
        <begin position="278"/>
        <end position="372"/>
    </location>
</feature>
<feature type="compositionally biased region" description="Polar residues" evidence="5">
    <location>
        <begin position="1020"/>
        <end position="1030"/>
    </location>
</feature>
<evidence type="ECO:0000256" key="2">
    <source>
        <dbReference type="ARBA" id="ARBA00023054"/>
    </source>
</evidence>
<dbReference type="PANTHER" id="PTHR47051">
    <property type="entry name" value="NESTIN"/>
    <property type="match status" value="1"/>
</dbReference>
<dbReference type="GO" id="GO:0005882">
    <property type="term" value="C:intermediate filament"/>
    <property type="evidence" value="ECO:0007669"/>
    <property type="project" value="UniProtKB-KW"/>
</dbReference>
<reference evidence="7" key="4">
    <citation type="submission" date="2025-09" db="UniProtKB">
        <authorList>
            <consortium name="Ensembl"/>
        </authorList>
    </citation>
    <scope>IDENTIFICATION</scope>
    <source>
        <strain evidence="7">JP 163 A</strain>
    </source>
</reference>
<feature type="compositionally biased region" description="Basic and acidic residues" evidence="5">
    <location>
        <begin position="1161"/>
        <end position="1183"/>
    </location>
</feature>
<protein>
    <submittedName>
        <fullName evidence="7">Nestin</fullName>
    </submittedName>
</protein>
<reference evidence="8" key="1">
    <citation type="submission" date="2012-01" db="EMBL/GenBank/DDBJ databases">
        <authorList>
            <person name="Walter R."/>
            <person name="Schartl M."/>
            <person name="Warren W."/>
        </authorList>
    </citation>
    <scope>NUCLEOTIDE SEQUENCE [LARGE SCALE GENOMIC DNA]</scope>
    <source>
        <strain evidence="8">JP 163 A</strain>
    </source>
</reference>
<feature type="compositionally biased region" description="Acidic residues" evidence="5">
    <location>
        <begin position="775"/>
        <end position="785"/>
    </location>
</feature>
<dbReference type="Proteomes" id="UP000002852">
    <property type="component" value="Unassembled WGS sequence"/>
</dbReference>
<keyword evidence="8" id="KW-1185">Reference proteome</keyword>
<feature type="compositionally biased region" description="Basic and acidic residues" evidence="5">
    <location>
        <begin position="1222"/>
        <end position="1244"/>
    </location>
</feature>
<dbReference type="InterPro" id="IPR039008">
    <property type="entry name" value="IF_rod_dom"/>
</dbReference>
<evidence type="ECO:0000313" key="8">
    <source>
        <dbReference type="Proteomes" id="UP000002852"/>
    </source>
</evidence>
<feature type="region of interest" description="Disordered" evidence="5">
    <location>
        <begin position="1147"/>
        <end position="1183"/>
    </location>
</feature>
<dbReference type="InterPro" id="IPR031211">
    <property type="entry name" value="Nestin"/>
</dbReference>
<dbReference type="GO" id="GO:0031730">
    <property type="term" value="F:CCR5 chemokine receptor binding"/>
    <property type="evidence" value="ECO:0007669"/>
    <property type="project" value="TreeGrafter"/>
</dbReference>
<evidence type="ECO:0000256" key="1">
    <source>
        <dbReference type="ARBA" id="ARBA00022754"/>
    </source>
</evidence>
<feature type="region of interest" description="Disordered" evidence="5">
    <location>
        <begin position="674"/>
        <end position="860"/>
    </location>
</feature>
<evidence type="ECO:0000256" key="3">
    <source>
        <dbReference type="RuleBase" id="RU000685"/>
    </source>
</evidence>
<organism evidence="7 8">
    <name type="scientific">Xiphophorus maculatus</name>
    <name type="common">Southern platyfish</name>
    <name type="synonym">Platypoecilus maculatus</name>
    <dbReference type="NCBI Taxonomy" id="8083"/>
    <lineage>
        <taxon>Eukaryota</taxon>
        <taxon>Metazoa</taxon>
        <taxon>Chordata</taxon>
        <taxon>Craniata</taxon>
        <taxon>Vertebrata</taxon>
        <taxon>Euteleostomi</taxon>
        <taxon>Actinopterygii</taxon>
        <taxon>Neopterygii</taxon>
        <taxon>Teleostei</taxon>
        <taxon>Neoteleostei</taxon>
        <taxon>Acanthomorphata</taxon>
        <taxon>Ovalentaria</taxon>
        <taxon>Atherinomorphae</taxon>
        <taxon>Cyprinodontiformes</taxon>
        <taxon>Poeciliidae</taxon>
        <taxon>Poeciliinae</taxon>
        <taxon>Xiphophorus</taxon>
    </lineage>
</organism>
<feature type="compositionally biased region" description="Basic and acidic residues" evidence="5">
    <location>
        <begin position="759"/>
        <end position="772"/>
    </location>
</feature>
<evidence type="ECO:0000256" key="4">
    <source>
        <dbReference type="SAM" id="Coils"/>
    </source>
</evidence>
<keyword evidence="2 4" id="KW-0175">Coiled coil</keyword>
<evidence type="ECO:0000256" key="5">
    <source>
        <dbReference type="SAM" id="MobiDB-lite"/>
    </source>
</evidence>
<reference evidence="7" key="3">
    <citation type="submission" date="2025-08" db="UniProtKB">
        <authorList>
            <consortium name="Ensembl"/>
        </authorList>
    </citation>
    <scope>IDENTIFICATION</scope>
    <source>
        <strain evidence="7">JP 163 A</strain>
    </source>
</reference>
<evidence type="ECO:0000259" key="6">
    <source>
        <dbReference type="PROSITE" id="PS51842"/>
    </source>
</evidence>